<accession>A0A3M6TM75</accession>
<name>A0A3M6TM75_POCDA</name>
<evidence type="ECO:0000313" key="1">
    <source>
        <dbReference type="EMBL" id="RMX42479.1"/>
    </source>
</evidence>
<evidence type="ECO:0000313" key="2">
    <source>
        <dbReference type="Proteomes" id="UP000275408"/>
    </source>
</evidence>
<sequence>MRRKREMIERERRERESCEVDKIPARLLKDTADASAVPMNMLLNLPLNRDACLNYGNQLTSHLLIRLVTRSQWKIVEDREVDVLCKYGVGRDLVNWCRDYLTEAQRREVVKGEASDGLTVTSDVPRVLFNVINGHNDIDISNKLLFCKDRNIKYNLKENDTQDLVPNFR</sequence>
<protein>
    <submittedName>
        <fullName evidence="1">Uncharacterized protein</fullName>
    </submittedName>
</protein>
<gene>
    <name evidence="1" type="ORF">pdam_00010874</name>
</gene>
<reference evidence="1 2" key="1">
    <citation type="journal article" date="2018" name="Sci. Rep.">
        <title>Comparative analysis of the Pocillopora damicornis genome highlights role of immune system in coral evolution.</title>
        <authorList>
            <person name="Cunning R."/>
            <person name="Bay R.A."/>
            <person name="Gillette P."/>
            <person name="Baker A.C."/>
            <person name="Traylor-Knowles N."/>
        </authorList>
    </citation>
    <scope>NUCLEOTIDE SEQUENCE [LARGE SCALE GENOMIC DNA]</scope>
    <source>
        <strain evidence="1">RSMAS</strain>
        <tissue evidence="1">Whole animal</tissue>
    </source>
</reference>
<comment type="caution">
    <text evidence="1">The sequence shown here is derived from an EMBL/GenBank/DDBJ whole genome shotgun (WGS) entry which is preliminary data.</text>
</comment>
<proteinExistence type="predicted"/>
<organism evidence="1 2">
    <name type="scientific">Pocillopora damicornis</name>
    <name type="common">Cauliflower coral</name>
    <name type="synonym">Millepora damicornis</name>
    <dbReference type="NCBI Taxonomy" id="46731"/>
    <lineage>
        <taxon>Eukaryota</taxon>
        <taxon>Metazoa</taxon>
        <taxon>Cnidaria</taxon>
        <taxon>Anthozoa</taxon>
        <taxon>Hexacorallia</taxon>
        <taxon>Scleractinia</taxon>
        <taxon>Astrocoeniina</taxon>
        <taxon>Pocilloporidae</taxon>
        <taxon>Pocillopora</taxon>
    </lineage>
</organism>
<keyword evidence="2" id="KW-1185">Reference proteome</keyword>
<dbReference type="AlphaFoldDB" id="A0A3M6TM75"/>
<dbReference type="EMBL" id="RCHS01003365">
    <property type="protein sequence ID" value="RMX42479.1"/>
    <property type="molecule type" value="Genomic_DNA"/>
</dbReference>
<dbReference type="Proteomes" id="UP000275408">
    <property type="component" value="Unassembled WGS sequence"/>
</dbReference>